<dbReference type="SUPFAM" id="SSF57850">
    <property type="entry name" value="RING/U-box"/>
    <property type="match status" value="1"/>
</dbReference>
<evidence type="ECO:0000256" key="1">
    <source>
        <dbReference type="SAM" id="MobiDB-lite"/>
    </source>
</evidence>
<dbReference type="AlphaFoldDB" id="A0A7S3IEE8"/>
<feature type="region of interest" description="Disordered" evidence="1">
    <location>
        <begin position="219"/>
        <end position="242"/>
    </location>
</feature>
<dbReference type="Pfam" id="PF22191">
    <property type="entry name" value="IBR_1"/>
    <property type="match status" value="1"/>
</dbReference>
<name>A0A7S3IEE8_9SPIT</name>
<evidence type="ECO:0000313" key="2">
    <source>
        <dbReference type="EMBL" id="CAE0321356.1"/>
    </source>
</evidence>
<reference evidence="2" key="1">
    <citation type="submission" date="2021-01" db="EMBL/GenBank/DDBJ databases">
        <authorList>
            <person name="Corre E."/>
            <person name="Pelletier E."/>
            <person name="Niang G."/>
            <person name="Scheremetjew M."/>
            <person name="Finn R."/>
            <person name="Kale V."/>
            <person name="Holt S."/>
            <person name="Cochrane G."/>
            <person name="Meng A."/>
            <person name="Brown T."/>
            <person name="Cohen L."/>
        </authorList>
    </citation>
    <scope>NUCLEOTIDE SEQUENCE</scope>
    <source>
        <strain evidence="2">S3</strain>
    </source>
</reference>
<dbReference type="Gene3D" id="1.20.120.1750">
    <property type="match status" value="1"/>
</dbReference>
<dbReference type="EMBL" id="HBIH01004522">
    <property type="protein sequence ID" value="CAE0321356.1"/>
    <property type="molecule type" value="Transcribed_RNA"/>
</dbReference>
<accession>A0A7S3IEE8</accession>
<gene>
    <name evidence="2" type="ORF">SINC0208_LOCUS1937</name>
    <name evidence="3" type="ORF">SINC0208_LOCUS1938</name>
</gene>
<protein>
    <submittedName>
        <fullName evidence="2">Uncharacterized protein</fullName>
    </submittedName>
</protein>
<dbReference type="EMBL" id="HBIH01004523">
    <property type="protein sequence ID" value="CAE0321357.1"/>
    <property type="molecule type" value="Transcribed_RNA"/>
</dbReference>
<organism evidence="2">
    <name type="scientific">Strombidium inclinatum</name>
    <dbReference type="NCBI Taxonomy" id="197538"/>
    <lineage>
        <taxon>Eukaryota</taxon>
        <taxon>Sar</taxon>
        <taxon>Alveolata</taxon>
        <taxon>Ciliophora</taxon>
        <taxon>Intramacronucleata</taxon>
        <taxon>Spirotrichea</taxon>
        <taxon>Oligotrichia</taxon>
        <taxon>Strombidiidae</taxon>
        <taxon>Strombidium</taxon>
    </lineage>
</organism>
<proteinExistence type="predicted"/>
<evidence type="ECO:0000313" key="3">
    <source>
        <dbReference type="EMBL" id="CAE0321357.1"/>
    </source>
</evidence>
<sequence length="242" mass="28437">MTCSKCKHDFCWLCLMDWQKHGSSTGGYYACNIFDTKKKEDKNFQSEQQIIEKSKNKLIRYQFYYERYSNHQKSKEICRKQIGRFKEGSQKLFKVKNYPASELAFFEESAAEIIACRQVLKWTYATGYFVEEVVQPHQIELFKFQQQELEQACESTHKLLESDLSPYLDTDSPDRSNFYKFRGNLINQKDVLKQRRQHMLENTEGIMTLCEEVEAKAGVQNGAPEKKPLQPPKKAAIKPKKK</sequence>